<keyword evidence="2" id="KW-0245">EGF-like domain</keyword>
<evidence type="ECO:0000256" key="1">
    <source>
        <dbReference type="ARBA" id="ARBA00023157"/>
    </source>
</evidence>
<keyword evidence="7" id="KW-1185">Reference proteome</keyword>
<feature type="transmembrane region" description="Helical" evidence="4">
    <location>
        <begin position="456"/>
        <end position="482"/>
    </location>
</feature>
<dbReference type="PROSITE" id="PS00010">
    <property type="entry name" value="ASX_HYDROXYL"/>
    <property type="match status" value="1"/>
</dbReference>
<evidence type="ECO:0000256" key="2">
    <source>
        <dbReference type="PROSITE-ProRule" id="PRU00076"/>
    </source>
</evidence>
<reference evidence="6 7" key="1">
    <citation type="submission" date="2019-04" db="EMBL/GenBank/DDBJ databases">
        <title>Annotation for the trematode Fasciola gigantica.</title>
        <authorList>
            <person name="Choi Y.-J."/>
        </authorList>
    </citation>
    <scope>NUCLEOTIDE SEQUENCE [LARGE SCALE GENOMIC DNA]</scope>
    <source>
        <strain evidence="6">Uganda_cow_1</strain>
    </source>
</reference>
<feature type="compositionally biased region" description="Polar residues" evidence="3">
    <location>
        <begin position="61"/>
        <end position="84"/>
    </location>
</feature>
<evidence type="ECO:0000259" key="5">
    <source>
        <dbReference type="PROSITE" id="PS50026"/>
    </source>
</evidence>
<evidence type="ECO:0000313" key="7">
    <source>
        <dbReference type="Proteomes" id="UP000316759"/>
    </source>
</evidence>
<dbReference type="InterPro" id="IPR000152">
    <property type="entry name" value="EGF-type_Asp/Asn_hydroxyl_site"/>
</dbReference>
<evidence type="ECO:0000256" key="4">
    <source>
        <dbReference type="SAM" id="Phobius"/>
    </source>
</evidence>
<dbReference type="AlphaFoldDB" id="A0A504YRI0"/>
<feature type="domain" description="EGF-like" evidence="5">
    <location>
        <begin position="406"/>
        <end position="444"/>
    </location>
</feature>
<keyword evidence="4" id="KW-0472">Membrane</keyword>
<sequence>MLALLGGTSKDNTENPTTTTTITQTNTITGIGTITDITISDLTINTATIITNNAASTIDTKTTSPTSDTGNGALTTSDNNNPTETNTKSISTGTLTTTETTLTPSMPPSTVSDSSPAAVVYTYEVRVQMNVDGNPMDWIPDLQDPNSEAYQTYSKLLCDFFMASAKNSPTLKDKNVTCNILAFQRGSAYGVAQLVVEATSEEVLNTTCIRSALEEGAITYMNSIPTVTNPVSFSSLLGIVHVSTEIITVHSSTASASVSPDTSTTSTVHLPPASSFSVYRLYGITVSLEISGRPMEWDTRLEDSQSEYYKNMSASVCTLMLKVAQFSGSEGLQRISCNLRDFHLGSVRTSMDVVAETLPSVAPTEWQLAQSLIYGIQNYIHSDDFKDNGQFNFSLYDPIQVTDNTPNKTCATYSSQCSINARCEDHIDGYLCSCKNFWSDRNPETPGTDCRLNDGAIALITVAILVLIAVVIFVTVAAIYLYRYRYA</sequence>
<feature type="region of interest" description="Disordered" evidence="3">
    <location>
        <begin position="58"/>
        <end position="115"/>
    </location>
</feature>
<dbReference type="PROSITE" id="PS50026">
    <property type="entry name" value="EGF_3"/>
    <property type="match status" value="1"/>
</dbReference>
<keyword evidence="4" id="KW-1133">Transmembrane helix</keyword>
<protein>
    <recommendedName>
        <fullName evidence="5">EGF-like domain-containing protein</fullName>
    </recommendedName>
</protein>
<proteinExistence type="predicted"/>
<feature type="region of interest" description="Disordered" evidence="3">
    <location>
        <begin position="1"/>
        <end position="21"/>
    </location>
</feature>
<comment type="caution">
    <text evidence="6">The sequence shown here is derived from an EMBL/GenBank/DDBJ whole genome shotgun (WGS) entry which is preliminary data.</text>
</comment>
<dbReference type="CDD" id="cd00053">
    <property type="entry name" value="EGF"/>
    <property type="match status" value="1"/>
</dbReference>
<keyword evidence="1" id="KW-1015">Disulfide bond</keyword>
<dbReference type="EMBL" id="SUNJ01009218">
    <property type="protein sequence ID" value="TPP60587.1"/>
    <property type="molecule type" value="Genomic_DNA"/>
</dbReference>
<dbReference type="InterPro" id="IPR000742">
    <property type="entry name" value="EGF"/>
</dbReference>
<accession>A0A504YRI0</accession>
<evidence type="ECO:0000313" key="6">
    <source>
        <dbReference type="EMBL" id="TPP60587.1"/>
    </source>
</evidence>
<name>A0A504YRI0_FASGI</name>
<dbReference type="Proteomes" id="UP000316759">
    <property type="component" value="Unassembled WGS sequence"/>
</dbReference>
<comment type="caution">
    <text evidence="2">Lacks conserved residue(s) required for the propagation of feature annotation.</text>
</comment>
<dbReference type="OrthoDB" id="6284722at2759"/>
<feature type="compositionally biased region" description="Low complexity" evidence="3">
    <location>
        <begin position="85"/>
        <end position="112"/>
    </location>
</feature>
<evidence type="ECO:0000256" key="3">
    <source>
        <dbReference type="SAM" id="MobiDB-lite"/>
    </source>
</evidence>
<gene>
    <name evidence="6" type="ORF">FGIG_11741</name>
</gene>
<keyword evidence="4" id="KW-0812">Transmembrane</keyword>
<organism evidence="6 7">
    <name type="scientific">Fasciola gigantica</name>
    <name type="common">Giant liver fluke</name>
    <dbReference type="NCBI Taxonomy" id="46835"/>
    <lineage>
        <taxon>Eukaryota</taxon>
        <taxon>Metazoa</taxon>
        <taxon>Spiralia</taxon>
        <taxon>Lophotrochozoa</taxon>
        <taxon>Platyhelminthes</taxon>
        <taxon>Trematoda</taxon>
        <taxon>Digenea</taxon>
        <taxon>Plagiorchiida</taxon>
        <taxon>Echinostomata</taxon>
        <taxon>Echinostomatoidea</taxon>
        <taxon>Fasciolidae</taxon>
        <taxon>Fasciola</taxon>
    </lineage>
</organism>